<dbReference type="PROSITE" id="PS00683">
    <property type="entry name" value="RHODANESE_2"/>
    <property type="match status" value="1"/>
</dbReference>
<keyword evidence="2" id="KW-0677">Repeat</keyword>
<dbReference type="Proteomes" id="UP000294480">
    <property type="component" value="Unassembled WGS sequence"/>
</dbReference>
<feature type="domain" description="Rhodanese" evidence="4">
    <location>
        <begin position="166"/>
        <end position="279"/>
    </location>
</feature>
<evidence type="ECO:0000256" key="1">
    <source>
        <dbReference type="ARBA" id="ARBA00022679"/>
    </source>
</evidence>
<dbReference type="CDD" id="cd01449">
    <property type="entry name" value="TST_Repeat_2"/>
    <property type="match status" value="1"/>
</dbReference>
<dbReference type="InterPro" id="IPR001307">
    <property type="entry name" value="Thiosulphate_STrfase_CS"/>
</dbReference>
<evidence type="ECO:0000259" key="4">
    <source>
        <dbReference type="PROSITE" id="PS50206"/>
    </source>
</evidence>
<evidence type="ECO:0000256" key="2">
    <source>
        <dbReference type="ARBA" id="ARBA00022737"/>
    </source>
</evidence>
<proteinExistence type="predicted"/>
<dbReference type="SUPFAM" id="SSF52821">
    <property type="entry name" value="Rhodanese/Cell cycle control phosphatase"/>
    <property type="match status" value="2"/>
</dbReference>
<dbReference type="GO" id="GO:0004792">
    <property type="term" value="F:thiosulfate-cyanide sulfurtransferase activity"/>
    <property type="evidence" value="ECO:0007669"/>
    <property type="project" value="InterPro"/>
</dbReference>
<dbReference type="InterPro" id="IPR036873">
    <property type="entry name" value="Rhodanese-like_dom_sf"/>
</dbReference>
<dbReference type="InterPro" id="IPR045078">
    <property type="entry name" value="TST/MPST-like"/>
</dbReference>
<organism evidence="5 6">
    <name type="scientific">Hydromonas duriensis</name>
    <dbReference type="NCBI Taxonomy" id="1527608"/>
    <lineage>
        <taxon>Bacteria</taxon>
        <taxon>Pseudomonadati</taxon>
        <taxon>Pseudomonadota</taxon>
        <taxon>Betaproteobacteria</taxon>
        <taxon>Burkholderiales</taxon>
        <taxon>Burkholderiaceae</taxon>
        <taxon>Hydromonas</taxon>
    </lineage>
</organism>
<dbReference type="PANTHER" id="PTHR11364">
    <property type="entry name" value="THIOSULFATE SULFERTANSFERASE"/>
    <property type="match status" value="1"/>
</dbReference>
<dbReference type="AlphaFoldDB" id="A0A4R6Y9K4"/>
<dbReference type="Pfam" id="PF00581">
    <property type="entry name" value="Rhodanese"/>
    <property type="match status" value="2"/>
</dbReference>
<accession>A0A4R6Y9K4</accession>
<name>A0A4R6Y9K4_9BURK</name>
<dbReference type="CDD" id="cd01448">
    <property type="entry name" value="TST_Repeat_1"/>
    <property type="match status" value="1"/>
</dbReference>
<evidence type="ECO:0000313" key="5">
    <source>
        <dbReference type="EMBL" id="TDR32141.1"/>
    </source>
</evidence>
<feature type="domain" description="Rhodanese" evidence="4">
    <location>
        <begin position="17"/>
        <end position="136"/>
    </location>
</feature>
<dbReference type="InterPro" id="IPR001763">
    <property type="entry name" value="Rhodanese-like_dom"/>
</dbReference>
<evidence type="ECO:0000256" key="3">
    <source>
        <dbReference type="RuleBase" id="RU000507"/>
    </source>
</evidence>
<dbReference type="Gene3D" id="3.40.250.10">
    <property type="entry name" value="Rhodanese-like domain"/>
    <property type="match status" value="2"/>
</dbReference>
<dbReference type="PANTHER" id="PTHR11364:SF27">
    <property type="entry name" value="SULFURTRANSFERASE"/>
    <property type="match status" value="1"/>
</dbReference>
<reference evidence="5 6" key="1">
    <citation type="submission" date="2019-03" db="EMBL/GenBank/DDBJ databases">
        <title>Genomic Encyclopedia of Type Strains, Phase IV (KMG-IV): sequencing the most valuable type-strain genomes for metagenomic binning, comparative biology and taxonomic classification.</title>
        <authorList>
            <person name="Goeker M."/>
        </authorList>
    </citation>
    <scope>NUCLEOTIDE SEQUENCE [LARGE SCALE GENOMIC DNA]</scope>
    <source>
        <strain evidence="5 6">DSM 102852</strain>
    </source>
</reference>
<dbReference type="PROSITE" id="PS50206">
    <property type="entry name" value="RHODANESE_3"/>
    <property type="match status" value="2"/>
</dbReference>
<keyword evidence="1 3" id="KW-0808">Transferase</keyword>
<dbReference type="EMBL" id="SNZE01000005">
    <property type="protein sequence ID" value="TDR32141.1"/>
    <property type="molecule type" value="Genomic_DNA"/>
</dbReference>
<protein>
    <recommendedName>
        <fullName evidence="3">Sulfurtransferase</fullName>
    </recommendedName>
</protein>
<comment type="caution">
    <text evidence="5">The sequence shown here is derived from an EMBL/GenBank/DDBJ whole genome shotgun (WGS) entry which is preliminary data.</text>
</comment>
<keyword evidence="6" id="KW-1185">Reference proteome</keyword>
<gene>
    <name evidence="5" type="ORF">DFR44_10524</name>
</gene>
<dbReference type="SMART" id="SM00450">
    <property type="entry name" value="RHOD"/>
    <property type="match status" value="2"/>
</dbReference>
<keyword evidence="5" id="KW-0670">Pyruvate</keyword>
<evidence type="ECO:0000313" key="6">
    <source>
        <dbReference type="Proteomes" id="UP000294480"/>
    </source>
</evidence>
<sequence>MYTTLITPRELNVLINSNAPLLILDTRHDLMNTDAGTQAYAQAHIPNAFFMHMDTDLSGEKTGRNGRHPLPDLNLFAEKLRHIGLSHSTQVVVYDEHNGMMAARAWWLVRHLGHANVAVLNGGLNAWRSAELPVTDALPSPHIGDFTAQASLNRTVSADDLMAHLNDGVYQIIDARAPERFSGAVEPIDPVGGHIPHARNHCFVSNLNADLTFKDADTLRTEWLATLADTPIEQVVNQCGSGVTACHNMLAQHIAGLEGAALYAGSWSEWCSDEKRPVEKSEG</sequence>
<dbReference type="OrthoDB" id="9781034at2"/>
<dbReference type="RefSeq" id="WP_133619299.1">
    <property type="nucleotide sequence ID" value="NZ_SNZE01000005.1"/>
</dbReference>